<organism evidence="9 10">
    <name type="scientific">Enterococcus alishanensis</name>
    <dbReference type="NCBI Taxonomy" id="1303817"/>
    <lineage>
        <taxon>Bacteria</taxon>
        <taxon>Bacillati</taxon>
        <taxon>Bacillota</taxon>
        <taxon>Bacilli</taxon>
        <taxon>Lactobacillales</taxon>
        <taxon>Enterococcaceae</taxon>
        <taxon>Enterococcus</taxon>
    </lineage>
</organism>
<keyword evidence="10" id="KW-1185">Reference proteome</keyword>
<dbReference type="RefSeq" id="WP_218325895.1">
    <property type="nucleotide sequence ID" value="NZ_JAHUZB010000003.1"/>
</dbReference>
<comment type="similarity">
    <text evidence="2 6">Belongs to the AlaDH/PNT family.</text>
</comment>
<dbReference type="Pfam" id="PF01262">
    <property type="entry name" value="AlaDh_PNT_C"/>
    <property type="match status" value="1"/>
</dbReference>
<evidence type="ECO:0000256" key="1">
    <source>
        <dbReference type="ARBA" id="ARBA00005206"/>
    </source>
</evidence>
<dbReference type="InterPro" id="IPR007698">
    <property type="entry name" value="AlaDH/PNT_NAD(H)-bd"/>
</dbReference>
<accession>A0ABS6TD42</accession>
<feature type="domain" description="Alanine dehydrogenase/pyridine nucleotide transhydrogenase N-terminal" evidence="8">
    <location>
        <begin position="4"/>
        <end position="136"/>
    </location>
</feature>
<feature type="domain" description="Alanine dehydrogenase/pyridine nucleotide transhydrogenase NAD(H)-binding" evidence="7">
    <location>
        <begin position="148"/>
        <end position="297"/>
    </location>
</feature>
<dbReference type="Proteomes" id="UP000774130">
    <property type="component" value="Unassembled WGS sequence"/>
</dbReference>
<dbReference type="EC" id="1.4.1.1" evidence="3 6"/>
<sequence length="376" mass="40117">MIIGIPKEIKNNENRVALPPSGVFDLTSRGHKVLVETEAGLGSAITDDEYREAGATIVPDAMSAWSAEMVMKVKEPLTEEYQYFRKGLLLFTYLHLAANKPLTEALIKSGVNSIAYENVQPADNSLPLLAPMSEIAGRMAAQIGANFLERVNGGRGILLSGVPGVMRGNVVVIGGGVVGMNAAKIAAGLGANVTIMDVSVPRLKQLDEIFEGNVQTLMSNRYNIQEALKSADLVIGAVLIPGHKAPTLVTKEMVAGMPFHSVIVDVAIDQGGIFATTDKVTTHDDPTYIKEDVVHYAVANMPGAVPQTATYALSNSTMAYANLLANNDLVSLLNDNLALRRGLNTYDGKLTIEPVANDLDLPYTPVEEALTTETAM</sequence>
<keyword evidence="4 6" id="KW-0560">Oxidoreductase</keyword>
<dbReference type="Pfam" id="PF05222">
    <property type="entry name" value="AlaDh_PNT_N"/>
    <property type="match status" value="1"/>
</dbReference>
<reference evidence="9 10" key="1">
    <citation type="submission" date="2021-06" db="EMBL/GenBank/DDBJ databases">
        <title>Enterococcus alishanensis sp. nov., a novel lactic acid bacterium isolated from fresh coffee beans.</title>
        <authorList>
            <person name="Chen Y.-S."/>
        </authorList>
    </citation>
    <scope>NUCLEOTIDE SEQUENCE [LARGE SCALE GENOMIC DNA]</scope>
    <source>
        <strain evidence="9 10">ALS3</strain>
    </source>
</reference>
<keyword evidence="5 6" id="KW-0520">NAD</keyword>
<comment type="caution">
    <text evidence="9">The sequence shown here is derived from an EMBL/GenBank/DDBJ whole genome shotgun (WGS) entry which is preliminary data.</text>
</comment>
<dbReference type="PIRSF" id="PIRSF000183">
    <property type="entry name" value="Alanine_dh"/>
    <property type="match status" value="1"/>
</dbReference>
<evidence type="ECO:0000256" key="5">
    <source>
        <dbReference type="ARBA" id="ARBA00023027"/>
    </source>
</evidence>
<evidence type="ECO:0000256" key="3">
    <source>
        <dbReference type="ARBA" id="ARBA00012897"/>
    </source>
</evidence>
<dbReference type="GO" id="GO:0000286">
    <property type="term" value="F:alanine dehydrogenase activity"/>
    <property type="evidence" value="ECO:0007669"/>
    <property type="project" value="UniProtKB-EC"/>
</dbReference>
<dbReference type="PROSITE" id="PS00837">
    <property type="entry name" value="ALADH_PNT_2"/>
    <property type="match status" value="1"/>
</dbReference>
<evidence type="ECO:0000256" key="2">
    <source>
        <dbReference type="ARBA" id="ARBA00005689"/>
    </source>
</evidence>
<comment type="catalytic activity">
    <reaction evidence="6">
        <text>L-alanine + NAD(+) + H2O = pyruvate + NH4(+) + NADH + H(+)</text>
        <dbReference type="Rhea" id="RHEA:18405"/>
        <dbReference type="ChEBI" id="CHEBI:15361"/>
        <dbReference type="ChEBI" id="CHEBI:15377"/>
        <dbReference type="ChEBI" id="CHEBI:15378"/>
        <dbReference type="ChEBI" id="CHEBI:28938"/>
        <dbReference type="ChEBI" id="CHEBI:57540"/>
        <dbReference type="ChEBI" id="CHEBI:57945"/>
        <dbReference type="ChEBI" id="CHEBI:57972"/>
        <dbReference type="EC" id="1.4.1.1"/>
    </reaction>
</comment>
<dbReference type="SMART" id="SM01003">
    <property type="entry name" value="AlaDh_PNT_N"/>
    <property type="match status" value="1"/>
</dbReference>
<name>A0ABS6TD42_9ENTE</name>
<evidence type="ECO:0000259" key="8">
    <source>
        <dbReference type="SMART" id="SM01003"/>
    </source>
</evidence>
<evidence type="ECO:0000259" key="7">
    <source>
        <dbReference type="SMART" id="SM01002"/>
    </source>
</evidence>
<evidence type="ECO:0000256" key="6">
    <source>
        <dbReference type="PIRNR" id="PIRNR000183"/>
    </source>
</evidence>
<comment type="pathway">
    <text evidence="1">Amino-acid degradation; L-alanine degradation via dehydrogenase pathway; NH(3) and pyruvate from L-alanine: step 1/1.</text>
</comment>
<proteinExistence type="inferred from homology"/>
<dbReference type="SMART" id="SM01002">
    <property type="entry name" value="AlaDh_PNT_C"/>
    <property type="match status" value="1"/>
</dbReference>
<protein>
    <recommendedName>
        <fullName evidence="3 6">Alanine dehydrogenase</fullName>
        <ecNumber evidence="3 6">1.4.1.1</ecNumber>
    </recommendedName>
</protein>
<evidence type="ECO:0000313" key="9">
    <source>
        <dbReference type="EMBL" id="MBV7390845.1"/>
    </source>
</evidence>
<dbReference type="PANTHER" id="PTHR42795">
    <property type="entry name" value="ALANINE DEHYDROGENASE"/>
    <property type="match status" value="1"/>
</dbReference>
<evidence type="ECO:0000256" key="4">
    <source>
        <dbReference type="ARBA" id="ARBA00023002"/>
    </source>
</evidence>
<evidence type="ECO:0000313" key="10">
    <source>
        <dbReference type="Proteomes" id="UP000774130"/>
    </source>
</evidence>
<dbReference type="NCBIfam" id="TIGR00518">
    <property type="entry name" value="alaDH"/>
    <property type="match status" value="1"/>
</dbReference>
<dbReference type="InterPro" id="IPR007886">
    <property type="entry name" value="AlaDH/PNT_N"/>
</dbReference>
<dbReference type="InterPro" id="IPR008143">
    <property type="entry name" value="Ala_DH/PNT_CS2"/>
</dbReference>
<dbReference type="EMBL" id="JAHUZB010000003">
    <property type="protein sequence ID" value="MBV7390845.1"/>
    <property type="molecule type" value="Genomic_DNA"/>
</dbReference>
<dbReference type="CDD" id="cd05305">
    <property type="entry name" value="L-AlaDH"/>
    <property type="match status" value="1"/>
</dbReference>
<dbReference type="InterPro" id="IPR008141">
    <property type="entry name" value="Ala_DH"/>
</dbReference>
<dbReference type="PANTHER" id="PTHR42795:SF1">
    <property type="entry name" value="ALANINE DEHYDROGENASE"/>
    <property type="match status" value="1"/>
</dbReference>
<gene>
    <name evidence="9" type="primary">ald</name>
    <name evidence="9" type="ORF">KUA55_09145</name>
</gene>